<dbReference type="Proteomes" id="UP000823521">
    <property type="component" value="Unassembled WGS sequence"/>
</dbReference>
<dbReference type="InterPro" id="IPR006141">
    <property type="entry name" value="Intein_N"/>
</dbReference>
<dbReference type="InterPro" id="IPR022385">
    <property type="entry name" value="Rhs_assc_core"/>
</dbReference>
<keyword evidence="5" id="KW-1185">Reference proteome</keyword>
<dbReference type="SMART" id="SM00306">
    <property type="entry name" value="HintN"/>
    <property type="match status" value="1"/>
</dbReference>
<evidence type="ECO:0000256" key="2">
    <source>
        <dbReference type="SAM" id="MobiDB-lite"/>
    </source>
</evidence>
<dbReference type="NCBIfam" id="TIGR01643">
    <property type="entry name" value="YD_repeat_2x"/>
    <property type="match status" value="1"/>
</dbReference>
<dbReference type="EMBL" id="WVUH01000039">
    <property type="protein sequence ID" value="MBO4205835.1"/>
    <property type="molecule type" value="Genomic_DNA"/>
</dbReference>
<feature type="compositionally biased region" description="Low complexity" evidence="2">
    <location>
        <begin position="2030"/>
        <end position="2045"/>
    </location>
</feature>
<keyword evidence="1" id="KW-0677">Repeat</keyword>
<dbReference type="PROSITE" id="PS50818">
    <property type="entry name" value="INTEIN_C_TER"/>
    <property type="match status" value="1"/>
</dbReference>
<feature type="domain" description="Hint" evidence="3">
    <location>
        <begin position="2051"/>
        <end position="2146"/>
    </location>
</feature>
<feature type="region of interest" description="Disordered" evidence="2">
    <location>
        <begin position="1"/>
        <end position="24"/>
    </location>
</feature>
<dbReference type="NCBIfam" id="TIGR03696">
    <property type="entry name" value="Rhs_assc_core"/>
    <property type="match status" value="1"/>
</dbReference>
<proteinExistence type="predicted"/>
<dbReference type="InterPro" id="IPR050708">
    <property type="entry name" value="T6SS_VgrG/RHS"/>
</dbReference>
<gene>
    <name evidence="4" type="ORF">GSF22_07420</name>
</gene>
<dbReference type="InterPro" id="IPR031325">
    <property type="entry name" value="RHS_repeat"/>
</dbReference>
<reference evidence="4 5" key="1">
    <citation type="submission" date="2019-12" db="EMBL/GenBank/DDBJ databases">
        <title>Whole genome sequencing of endophytic Actinobacterium Micromonospora sp. MPMI6T.</title>
        <authorList>
            <person name="Evv R."/>
            <person name="Podile A.R."/>
        </authorList>
    </citation>
    <scope>NUCLEOTIDE SEQUENCE [LARGE SCALE GENOMIC DNA]</scope>
    <source>
        <strain evidence="4 5">MPMI6</strain>
    </source>
</reference>
<feature type="compositionally biased region" description="Low complexity" evidence="2">
    <location>
        <begin position="15"/>
        <end position="24"/>
    </location>
</feature>
<evidence type="ECO:0000313" key="5">
    <source>
        <dbReference type="Proteomes" id="UP000823521"/>
    </source>
</evidence>
<dbReference type="Pfam" id="PF20041">
    <property type="entry name" value="DUF6443"/>
    <property type="match status" value="1"/>
</dbReference>
<dbReference type="Gene3D" id="2.180.10.10">
    <property type="entry name" value="RHS repeat-associated core"/>
    <property type="match status" value="2"/>
</dbReference>
<dbReference type="PROSITE" id="PS50817">
    <property type="entry name" value="INTEIN_N_TER"/>
    <property type="match status" value="1"/>
</dbReference>
<dbReference type="Gene3D" id="2.170.16.10">
    <property type="entry name" value="Hedgehog/Intein (Hint) domain"/>
    <property type="match status" value="1"/>
</dbReference>
<dbReference type="PANTHER" id="PTHR32305">
    <property type="match status" value="1"/>
</dbReference>
<comment type="caution">
    <text evidence="4">The sequence shown here is derived from an EMBL/GenBank/DDBJ whole genome shotgun (WGS) entry which is preliminary data.</text>
</comment>
<dbReference type="Pfam" id="PF25023">
    <property type="entry name" value="TEN_YD-shell"/>
    <property type="match status" value="1"/>
</dbReference>
<dbReference type="InterPro" id="IPR045619">
    <property type="entry name" value="DUF6443"/>
</dbReference>
<dbReference type="SUPFAM" id="SSF51294">
    <property type="entry name" value="Hedgehog/intein (Hint) domain"/>
    <property type="match status" value="1"/>
</dbReference>
<sequence>MKVAGRFGAGGRLSTGGRSRSAGRSARLTTIGVAGLLLGGLLVATPDRAVAEPEQPSLQVDKVNPHGVRVSGKPWPYTPQKHVPAPAPKWPAPVTARVTLPAQGSRSDPAKAGSLPVLVEPSTGRTGADITAVTVQLLDKATTPNGWRNGLILRVGTPQDAPRSGTVRVAVDYDDFRYAYGGDWASRLRLWQIPPCALQDQAASTCAAIPLHSVNDTTTGTVTAEVPVTPVGGPGTPTTEAQIIGDEPTPMPGGTLVALTASASGPGGDFGATPMLPSATWSSGGSTGDFSWSYPMRMPPSVGGSAPSVGLSYSSSSVDGRSEVTNNQPSWIGEGFEYWPGYIERQYVPCSEDMTGTHNNTNETPDLCWRSDNATMSLNGRGSELIFETGKGWHARNEDGSRIEKLTGASNGDNNGEHWKVTGADGTQYFFGLHSLPGQTSTTNSAWTVPVAGNHTGEPCRQTTFVDSFCAQVWRWNLDYVVDVRGNTISYWYTPETNKYARNVTDTDEVSYTRGGVLDRIDYGTWDRGSSDRSVTALAQVIFATGNRCVTSSCGTHNATNWPDTPWDQECTGTSCPGNYAPTFWSTKRLAKITTRVWDTTKTTPAWQEVDSWTLTHSFPPPGDGSLHAGLWLEKIEHAGLVGTPVTLPPTTFTPTSMPNRVLTDTLTTSNWQRIDYITTDTGLKIDIEYSLPECTENNLPSAAHTNDKRCYPVKVIDPNDPQGENLILEWWHKYRVEAISESDVQLSGGHQAPPKFTYYQYVGAPAWHYADDDGLTKPDRKTWNQFRGYATVRTRVGDVPGAQTLTETRYLRGMHGDRLNPTGGTRTVTVPASIGSETVYDEDQFAGMVREQVVYNGTDTKPVSKTVYVPWRSSETASRTINGDTVTARFTDTKITYSATALGVDADRGWRTARAESWFSDTYGTLDQAQQDGDLAHTGDEKCTTHIYNRNLTANLIKTVKQTTTTALTCGTAPSSTDHIISDTRHYYDGATSPDTAPTYGSVTKVEQLKDWSQAGGTVWQPAGQSTFDAFGRPDSVTDAKGNVVTTTYTPASGGPVTKVTTTRGAPYNWVTSADMNPYWGSTTKTTDQNLKTAEVAYDALGRVWRTWSAVWGRTNHESTPSAEYTYTLAPNRDAYPYTTARTLHEGGEYRTTYHIFDSLLRPRQTQTASFKTGGTIVTDTVYDKLGRAEYTYKPYLKASTPSGTLWWVPQWSVRAMTKTVYDNANRSTAQILLAGDGISVVQEKWRTTTAYEGDLTRVTPPAGATATTTLNDIQGRTTDLRQHTTTQGVTGPYQSTHYTYNSKDQLVKVADHVGNEWTYTFDVKGRQIQLTDPDKGATTNQYNDFNELVKTTDARGEALWYVYDALGRKTELRDDSATGALRAQWKYDRYANGLSSGAKGQLTEAYRYEPPGSTNIYKRQIGGFTADYQPTTVTYNIPAVEGTGITGQYGVGYSYSPYTGVPDGMVFGSAGGLTSETVDTVFGQTTGLPIRLTTTVGGTYVTNQIYTDYGELNVSIRDTDTNGYVNEEFSYDEVTRRIKQVVVDSESSPGPISDRTYTYGHSGDITSITESPQGSVADTQCFRQDALRRLTSAWTPKAGVDCAAAPTVANLGGPAPYWLDWTFDAVGNRTQEVSHATGGDTTRDYTVPTGGPGVVRPHAVTQVTTTAPGQSPVVTRYGYDATGNTTCRPTGAAANTCPPGTNSQNLSWNAEGSLDTISGDAPSAGSNIYDADGNRLIRRDATGTTLYLPGQEIRRDNSSIVTATRYYSFNGTLIASRTPSGLNWLFTDHQGTQHTSVDVPTQAVTNRRQTPFGNPRGFQPVWANPKGFVGGDIDPTGLTHLGAREYDPGLGRFISVDPIQDLTDPQQWHGYSYANNSPVSMSDPSGLIPADCLDFVDCYGYDPSYDGGCPYGCGTDENQEWGESQGKTSSKPNTSNDTRILGHIIRVPDDVDIVEFTRRWYAKVGAKIEPYFSHELLLLDERILAMEICDDMGRPGSCQQWVEQLYEGYIDFLSVNLADLESPLGGPAAPLGPIRAKSGTGSRSSGGGACSFSGDTGVLMADGTTKPISEVRVGDLVLAVDPETGERGPRKVTNIWIHQDALKTLDVEGGALTTTEDHPFWNVTHRSWDRADELDRGDRLLTPSGVTVEVQGTLTDPAHVGRAYNLTVHGIHTYYVLAGENSVLVHNSNGCRTFGSQSPTGRLDVPDTQGVYVIKMNDGMVYVGSATKKNTIHRRIHRAFSDSKHAVKSAGYKPSDVRELDWIEMPGGGEKLIYQQEQSLINYYGGIGGGVLLNRVNAPAP</sequence>
<evidence type="ECO:0000313" key="4">
    <source>
        <dbReference type="EMBL" id="MBO4205835.1"/>
    </source>
</evidence>
<accession>A0ABS3VMT0</accession>
<dbReference type="InterPro" id="IPR006530">
    <property type="entry name" value="YD"/>
</dbReference>
<dbReference type="CDD" id="cd00081">
    <property type="entry name" value="Hint"/>
    <property type="match status" value="1"/>
</dbReference>
<feature type="region of interest" description="Disordered" evidence="2">
    <location>
        <begin position="2030"/>
        <end position="2051"/>
    </location>
</feature>
<dbReference type="Pfam" id="PF05593">
    <property type="entry name" value="RHS_repeat"/>
    <property type="match status" value="1"/>
</dbReference>
<protein>
    <recommendedName>
        <fullName evidence="3">Hint domain-containing protein</fullName>
    </recommendedName>
</protein>
<dbReference type="InterPro" id="IPR036844">
    <property type="entry name" value="Hint_dom_sf"/>
</dbReference>
<dbReference type="NCBIfam" id="TIGR01443">
    <property type="entry name" value="intein_Cterm"/>
    <property type="match status" value="1"/>
</dbReference>
<dbReference type="PANTHER" id="PTHR32305:SF17">
    <property type="entry name" value="TRNA NUCLEASE WAPA"/>
    <property type="match status" value="1"/>
</dbReference>
<name>A0ABS3VMT0_MICEH</name>
<evidence type="ECO:0000259" key="3">
    <source>
        <dbReference type="SMART" id="SM00306"/>
    </source>
</evidence>
<dbReference type="Pfam" id="PF07591">
    <property type="entry name" value="PT-HINT"/>
    <property type="match status" value="1"/>
</dbReference>
<dbReference type="InterPro" id="IPR056823">
    <property type="entry name" value="TEN-like_YD-shell"/>
</dbReference>
<organism evidence="4 5">
    <name type="scientific">Micromonospora echinofusca</name>
    <dbReference type="NCBI Taxonomy" id="47858"/>
    <lineage>
        <taxon>Bacteria</taxon>
        <taxon>Bacillati</taxon>
        <taxon>Actinomycetota</taxon>
        <taxon>Actinomycetes</taxon>
        <taxon>Micromonosporales</taxon>
        <taxon>Micromonosporaceae</taxon>
        <taxon>Micromonospora</taxon>
    </lineage>
</organism>
<dbReference type="InterPro" id="IPR003587">
    <property type="entry name" value="Hint_dom_N"/>
</dbReference>
<evidence type="ECO:0000256" key="1">
    <source>
        <dbReference type="ARBA" id="ARBA00022737"/>
    </source>
</evidence>
<dbReference type="InterPro" id="IPR030934">
    <property type="entry name" value="Intein_C"/>
</dbReference>